<dbReference type="EMBL" id="FQVY01000002">
    <property type="protein sequence ID" value="SHG23386.1"/>
    <property type="molecule type" value="Genomic_DNA"/>
</dbReference>
<gene>
    <name evidence="2" type="ORF">SAMN05444424_1986</name>
    <name evidence="3" type="ORF">SAMN05444424_2649</name>
</gene>
<dbReference type="PANTHER" id="PTHR43394:SF1">
    <property type="entry name" value="ATP-BINDING CASSETTE SUB-FAMILY B MEMBER 10, MITOCHONDRIAL"/>
    <property type="match status" value="1"/>
</dbReference>
<dbReference type="Pfam" id="PF00005">
    <property type="entry name" value="ABC_tran"/>
    <property type="match status" value="1"/>
</dbReference>
<dbReference type="GO" id="GO:0005524">
    <property type="term" value="F:ATP binding"/>
    <property type="evidence" value="ECO:0007669"/>
    <property type="project" value="InterPro"/>
</dbReference>
<evidence type="ECO:0000259" key="1">
    <source>
        <dbReference type="Pfam" id="PF00005"/>
    </source>
</evidence>
<dbReference type="RefSeq" id="WP_143161623.1">
    <property type="nucleotide sequence ID" value="NZ_FQVY01000002.1"/>
</dbReference>
<feature type="domain" description="ABC transporter" evidence="1">
    <location>
        <begin position="4"/>
        <end position="35"/>
    </location>
</feature>
<sequence length="114" mass="12446">GEGGSTLSGGEKQRISIARAILKNANIVILDEATASIDPENEHLIQQAISELTIGKTVIVIAHRLATIEHADQILVVDKGQVVQKGTHQQLVQQEGLYRRFITIREQAEGWSIA</sequence>
<evidence type="ECO:0000313" key="2">
    <source>
        <dbReference type="EMBL" id="SHG23386.1"/>
    </source>
</evidence>
<comment type="caution">
    <text evidence="2">The sequence shown here is derived from an EMBL/GenBank/DDBJ whole genome shotgun (WGS) entry which is preliminary data.</text>
</comment>
<evidence type="ECO:0000313" key="4">
    <source>
        <dbReference type="Proteomes" id="UP000184089"/>
    </source>
</evidence>
<protein>
    <submittedName>
        <fullName evidence="2">ABC transporter</fullName>
    </submittedName>
</protein>
<dbReference type="SUPFAM" id="SSF52540">
    <property type="entry name" value="P-loop containing nucleoside triphosphate hydrolases"/>
    <property type="match status" value="1"/>
</dbReference>
<dbReference type="InterPro" id="IPR039421">
    <property type="entry name" value="Type_1_exporter"/>
</dbReference>
<dbReference type="Proteomes" id="UP000184089">
    <property type="component" value="Unassembled WGS sequence"/>
</dbReference>
<dbReference type="EMBL" id="FQVY01000005">
    <property type="protein sequence ID" value="SHG54694.1"/>
    <property type="molecule type" value="Genomic_DNA"/>
</dbReference>
<organism evidence="2 4">
    <name type="scientific">Bittarella massiliensis</name>
    <name type="common">ex Durand et al. 2017</name>
    <dbReference type="NCBI Taxonomy" id="1720313"/>
    <lineage>
        <taxon>Bacteria</taxon>
        <taxon>Bacillati</taxon>
        <taxon>Bacillota</taxon>
        <taxon>Clostridia</taxon>
        <taxon>Eubacteriales</taxon>
        <taxon>Oscillospiraceae</taxon>
        <taxon>Bittarella (ex Durand et al. 2017)</taxon>
    </lineage>
</organism>
<dbReference type="AlphaFoldDB" id="A0AAQ1ME44"/>
<proteinExistence type="predicted"/>
<evidence type="ECO:0000313" key="3">
    <source>
        <dbReference type="EMBL" id="SHG54694.1"/>
    </source>
</evidence>
<dbReference type="GO" id="GO:0015421">
    <property type="term" value="F:ABC-type oligopeptide transporter activity"/>
    <property type="evidence" value="ECO:0007669"/>
    <property type="project" value="TreeGrafter"/>
</dbReference>
<reference evidence="4" key="2">
    <citation type="submission" date="2016-11" db="EMBL/GenBank/DDBJ databases">
        <authorList>
            <person name="Jaros S."/>
            <person name="Januszkiewicz K."/>
            <person name="Wedrychowicz H."/>
        </authorList>
    </citation>
    <scope>NUCLEOTIDE SEQUENCE [LARGE SCALE GENOMIC DNA]</scope>
    <source>
        <strain evidence="4">DSM 4029</strain>
    </source>
</reference>
<name>A0AAQ1ME44_9FIRM</name>
<dbReference type="PANTHER" id="PTHR43394">
    <property type="entry name" value="ATP-DEPENDENT PERMEASE MDL1, MITOCHONDRIAL"/>
    <property type="match status" value="1"/>
</dbReference>
<dbReference type="GO" id="GO:0016887">
    <property type="term" value="F:ATP hydrolysis activity"/>
    <property type="evidence" value="ECO:0007669"/>
    <property type="project" value="InterPro"/>
</dbReference>
<dbReference type="InterPro" id="IPR027417">
    <property type="entry name" value="P-loop_NTPase"/>
</dbReference>
<dbReference type="InterPro" id="IPR003439">
    <property type="entry name" value="ABC_transporter-like_ATP-bd"/>
</dbReference>
<feature type="non-terminal residue" evidence="2">
    <location>
        <position position="1"/>
    </location>
</feature>
<reference evidence="2" key="1">
    <citation type="submission" date="2016-11" db="EMBL/GenBank/DDBJ databases">
        <authorList>
            <person name="Varghese N."/>
            <person name="Submissions S."/>
        </authorList>
    </citation>
    <scope>NUCLEOTIDE SEQUENCE</scope>
    <source>
        <strain evidence="2">DSM 4029</strain>
    </source>
</reference>
<dbReference type="Gene3D" id="3.40.50.300">
    <property type="entry name" value="P-loop containing nucleotide triphosphate hydrolases"/>
    <property type="match status" value="1"/>
</dbReference>
<accession>A0AAQ1ME44</accession>